<reference evidence="1" key="1">
    <citation type="journal article" date="2022" name="bioRxiv">
        <title>Deciphering the potential niche of two novel black yeast fungi from a biological soil crust based on their genomes, phenotypes, and melanin regulation.</title>
        <authorList>
            <consortium name="DOE Joint Genome Institute"/>
            <person name="Carr E.C."/>
            <person name="Barton Q."/>
            <person name="Grambo S."/>
            <person name="Sullivan M."/>
            <person name="Renfro C.M."/>
            <person name="Kuo A."/>
            <person name="Pangilinan J."/>
            <person name="Lipzen A."/>
            <person name="Keymanesh K."/>
            <person name="Savage E."/>
            <person name="Barry K."/>
            <person name="Grigoriev I.V."/>
            <person name="Riekhof W.R."/>
            <person name="Harris S.S."/>
        </authorList>
    </citation>
    <scope>NUCLEOTIDE SEQUENCE</scope>
    <source>
        <strain evidence="1">JF 03-4F</strain>
    </source>
</reference>
<evidence type="ECO:0000313" key="1">
    <source>
        <dbReference type="EMBL" id="KAI1610670.1"/>
    </source>
</evidence>
<name>A0AAN6DTS1_9EURO</name>
<sequence length="171" mass="19584">MEDKSGEREKHQVIVARTPSSTQWTDIIKKNKTGNAKEPPLFRHSMEFTLREQSSNSAPQVGTARYLVVGYAKPNLDKVKYRTSQPGVTKQIVGLHRPSEVLLWEDDEHPTVYVVTPIQDTQPDQLKFYVLLKPENEICSAYALTLLGVWSYCGSYSSLYRRARPEEHYTP</sequence>
<gene>
    <name evidence="1" type="ORF">EDD36DRAFT_331368</name>
</gene>
<keyword evidence="2" id="KW-1185">Reference proteome</keyword>
<accession>A0AAN6DTS1</accession>
<dbReference type="EMBL" id="MU404358">
    <property type="protein sequence ID" value="KAI1610670.1"/>
    <property type="molecule type" value="Genomic_DNA"/>
</dbReference>
<comment type="caution">
    <text evidence="1">The sequence shown here is derived from an EMBL/GenBank/DDBJ whole genome shotgun (WGS) entry which is preliminary data.</text>
</comment>
<dbReference type="AlphaFoldDB" id="A0AAN6DTS1"/>
<protein>
    <submittedName>
        <fullName evidence="1">Uncharacterized protein</fullName>
    </submittedName>
</protein>
<proteinExistence type="predicted"/>
<dbReference type="Proteomes" id="UP001203852">
    <property type="component" value="Unassembled WGS sequence"/>
</dbReference>
<organism evidence="1 2">
    <name type="scientific">Exophiala viscosa</name>
    <dbReference type="NCBI Taxonomy" id="2486360"/>
    <lineage>
        <taxon>Eukaryota</taxon>
        <taxon>Fungi</taxon>
        <taxon>Dikarya</taxon>
        <taxon>Ascomycota</taxon>
        <taxon>Pezizomycotina</taxon>
        <taxon>Eurotiomycetes</taxon>
        <taxon>Chaetothyriomycetidae</taxon>
        <taxon>Chaetothyriales</taxon>
        <taxon>Herpotrichiellaceae</taxon>
        <taxon>Exophiala</taxon>
    </lineage>
</organism>
<evidence type="ECO:0000313" key="2">
    <source>
        <dbReference type="Proteomes" id="UP001203852"/>
    </source>
</evidence>